<dbReference type="Proteomes" id="UP000094527">
    <property type="component" value="Unassembled WGS sequence"/>
</dbReference>
<keyword evidence="1" id="KW-0812">Transmembrane</keyword>
<dbReference type="PANTHER" id="PTHR43038:SF3">
    <property type="entry name" value="ABC TRANSPORTER G FAMILY MEMBER 20 ISOFORM X1"/>
    <property type="match status" value="1"/>
</dbReference>
<organism evidence="3 4">
    <name type="scientific">Orchesella cincta</name>
    <name type="common">Springtail</name>
    <name type="synonym">Podura cincta</name>
    <dbReference type="NCBI Taxonomy" id="48709"/>
    <lineage>
        <taxon>Eukaryota</taxon>
        <taxon>Metazoa</taxon>
        <taxon>Ecdysozoa</taxon>
        <taxon>Arthropoda</taxon>
        <taxon>Hexapoda</taxon>
        <taxon>Collembola</taxon>
        <taxon>Entomobryomorpha</taxon>
        <taxon>Entomobryoidea</taxon>
        <taxon>Orchesellidae</taxon>
        <taxon>Orchesellinae</taxon>
        <taxon>Orchesella</taxon>
    </lineage>
</organism>
<feature type="domain" description="ABC transporter" evidence="2">
    <location>
        <begin position="8"/>
        <end position="116"/>
    </location>
</feature>
<gene>
    <name evidence="3" type="ORF">Ocin01_08998</name>
</gene>
<dbReference type="Gene3D" id="3.40.50.300">
    <property type="entry name" value="P-loop containing nucleotide triphosphate hydrolases"/>
    <property type="match status" value="1"/>
</dbReference>
<keyword evidence="1" id="KW-1133">Transmembrane helix</keyword>
<evidence type="ECO:0000313" key="4">
    <source>
        <dbReference type="Proteomes" id="UP000094527"/>
    </source>
</evidence>
<name>A0A1D2MXI3_ORCCI</name>
<evidence type="ECO:0000259" key="2">
    <source>
        <dbReference type="Pfam" id="PF00005"/>
    </source>
</evidence>
<evidence type="ECO:0000256" key="1">
    <source>
        <dbReference type="SAM" id="Phobius"/>
    </source>
</evidence>
<dbReference type="SUPFAM" id="SSF52540">
    <property type="entry name" value="P-loop containing nucleoside triphosphate hydrolases"/>
    <property type="match status" value="1"/>
</dbReference>
<keyword evidence="4" id="KW-1185">Reference proteome</keyword>
<dbReference type="GO" id="GO:0016887">
    <property type="term" value="F:ATP hydrolysis activity"/>
    <property type="evidence" value="ECO:0007669"/>
    <property type="project" value="InterPro"/>
</dbReference>
<dbReference type="PANTHER" id="PTHR43038">
    <property type="entry name" value="ATP-BINDING CASSETTE, SUB-FAMILY H, MEMBER 1"/>
    <property type="match status" value="1"/>
</dbReference>
<comment type="caution">
    <text evidence="3">The sequence shown here is derived from an EMBL/GenBank/DDBJ whole genome shotgun (WGS) entry which is preliminary data.</text>
</comment>
<dbReference type="STRING" id="48709.A0A1D2MXI3"/>
<sequence length="510" mass="57027">MHDLADATWDAGSISILGSPPFLKRCEFDSKKLGYMPQDLALQPLLTIQEVLMLYGRLYGMSMHDILSRLTFLQSFLQLPDKHRTIANLSGGQARRCSLAVSLLHSPDLLILDEPTVGLKEIYIVGLDPCLRQNIWEHLESLVDNLQVTCILSTHYIDEARRSHKIGLMRNGRIIAEESPSNLIERYKTTSLDSIVLQICKRDAATKKARSQSNSSSIEELSSSPDNASKVFRVRGKLAKTKEQEQVVMNEDGKGVTFLSFSDFSKSSSNEHFTSFSKGLIGTGNKLTEKCMHTSLGIYRRLQGLIWATYMSSFRHPAFLWLTFILPLFSTALVQIVFGTKLHDLKFGIVDYDGSFHNVSFQDVQANCLESKFGQLYLSKISSGSLTLIPFVDEAHALQAVQMGDTWGFLSIPFNYTSNMQQRMLARQFSTNETLVGSIIGIHMDMSSYLGSLLILKKLSTAYETFLKELGTSCGLPAKELEIPLHYKPVYADTEGSTYAHHIVPGLILV</sequence>
<dbReference type="AlphaFoldDB" id="A0A1D2MXI3"/>
<dbReference type="InterPro" id="IPR003439">
    <property type="entry name" value="ABC_transporter-like_ATP-bd"/>
</dbReference>
<dbReference type="EMBL" id="LJIJ01000420">
    <property type="protein sequence ID" value="ODM97678.1"/>
    <property type="molecule type" value="Genomic_DNA"/>
</dbReference>
<accession>A0A1D2MXI3</accession>
<dbReference type="InterPro" id="IPR027417">
    <property type="entry name" value="P-loop_NTPase"/>
</dbReference>
<keyword evidence="1" id="KW-0472">Membrane</keyword>
<evidence type="ECO:0000313" key="3">
    <source>
        <dbReference type="EMBL" id="ODM97678.1"/>
    </source>
</evidence>
<proteinExistence type="predicted"/>
<dbReference type="OrthoDB" id="10255969at2759"/>
<dbReference type="GO" id="GO:0005524">
    <property type="term" value="F:ATP binding"/>
    <property type="evidence" value="ECO:0007669"/>
    <property type="project" value="InterPro"/>
</dbReference>
<feature type="transmembrane region" description="Helical" evidence="1">
    <location>
        <begin position="318"/>
        <end position="338"/>
    </location>
</feature>
<protein>
    <submittedName>
        <fullName evidence="3">ABC transporter G family member 23</fullName>
    </submittedName>
</protein>
<dbReference type="OMA" id="NEMAITH"/>
<reference evidence="3 4" key="1">
    <citation type="journal article" date="2016" name="Genome Biol. Evol.">
        <title>Gene Family Evolution Reflects Adaptation to Soil Environmental Stressors in the Genome of the Collembolan Orchesella cincta.</title>
        <authorList>
            <person name="Faddeeva-Vakhrusheva A."/>
            <person name="Derks M.F."/>
            <person name="Anvar S.Y."/>
            <person name="Agamennone V."/>
            <person name="Suring W."/>
            <person name="Smit S."/>
            <person name="van Straalen N.M."/>
            <person name="Roelofs D."/>
        </authorList>
    </citation>
    <scope>NUCLEOTIDE SEQUENCE [LARGE SCALE GENOMIC DNA]</scope>
    <source>
        <tissue evidence="3">Mixed pool</tissue>
    </source>
</reference>
<dbReference type="Pfam" id="PF00005">
    <property type="entry name" value="ABC_tran"/>
    <property type="match status" value="1"/>
</dbReference>